<reference evidence="1 2" key="1">
    <citation type="journal article" date="2014" name="Agronomy (Basel)">
        <title>A Draft Genome Sequence for Ensete ventricosum, the Drought-Tolerant Tree Against Hunger.</title>
        <authorList>
            <person name="Harrison J."/>
            <person name="Moore K.A."/>
            <person name="Paszkiewicz K."/>
            <person name="Jones T."/>
            <person name="Grant M."/>
            <person name="Ambacheew D."/>
            <person name="Muzemil S."/>
            <person name="Studholme D.J."/>
        </authorList>
    </citation>
    <scope>NUCLEOTIDE SEQUENCE [LARGE SCALE GENOMIC DNA]</scope>
</reference>
<dbReference type="Proteomes" id="UP000287651">
    <property type="component" value="Unassembled WGS sequence"/>
</dbReference>
<accession>A0A427B3E5</accession>
<name>A0A427B3E5_ENSVE</name>
<protein>
    <submittedName>
        <fullName evidence="1">Uncharacterized protein</fullName>
    </submittedName>
</protein>
<comment type="caution">
    <text evidence="1">The sequence shown here is derived from an EMBL/GenBank/DDBJ whole genome shotgun (WGS) entry which is preliminary data.</text>
</comment>
<dbReference type="EMBL" id="AMZH03000587">
    <property type="protein sequence ID" value="RRT82977.1"/>
    <property type="molecule type" value="Genomic_DNA"/>
</dbReference>
<gene>
    <name evidence="1" type="ORF">B296_00002374</name>
</gene>
<proteinExistence type="predicted"/>
<dbReference type="AlphaFoldDB" id="A0A427B3E5"/>
<evidence type="ECO:0000313" key="2">
    <source>
        <dbReference type="Proteomes" id="UP000287651"/>
    </source>
</evidence>
<evidence type="ECO:0000313" key="1">
    <source>
        <dbReference type="EMBL" id="RRT82977.1"/>
    </source>
</evidence>
<feature type="non-terminal residue" evidence="1">
    <location>
        <position position="1"/>
    </location>
</feature>
<organism evidence="1 2">
    <name type="scientific">Ensete ventricosum</name>
    <name type="common">Abyssinian banana</name>
    <name type="synonym">Musa ensete</name>
    <dbReference type="NCBI Taxonomy" id="4639"/>
    <lineage>
        <taxon>Eukaryota</taxon>
        <taxon>Viridiplantae</taxon>
        <taxon>Streptophyta</taxon>
        <taxon>Embryophyta</taxon>
        <taxon>Tracheophyta</taxon>
        <taxon>Spermatophyta</taxon>
        <taxon>Magnoliopsida</taxon>
        <taxon>Liliopsida</taxon>
        <taxon>Zingiberales</taxon>
        <taxon>Musaceae</taxon>
        <taxon>Ensete</taxon>
    </lineage>
</organism>
<sequence>ASLFATETGPVRVPVRVTTGRVSGWQPVVAVARPRPTPEKSTTTWRWFMGASRVGGGGTGVAVRPLGSEIGCYFARQATGFSLLSRPREVSIGCVRGINPVSYSEQNSLRSLRWRRNLRRRKKVSRKG</sequence>